<evidence type="ECO:0000313" key="1">
    <source>
        <dbReference type="EMBL" id="EDL83986.1"/>
    </source>
</evidence>
<dbReference type="EMBL" id="CH474079">
    <property type="protein sequence ID" value="EDL83986.1"/>
    <property type="molecule type" value="Genomic_DNA"/>
</dbReference>
<accession>A6KPH9</accession>
<organism evidence="1 2">
    <name type="scientific">Rattus norvegicus</name>
    <name type="common">Rat</name>
    <dbReference type="NCBI Taxonomy" id="10116"/>
    <lineage>
        <taxon>Eukaryota</taxon>
        <taxon>Metazoa</taxon>
        <taxon>Chordata</taxon>
        <taxon>Craniata</taxon>
        <taxon>Vertebrata</taxon>
        <taxon>Euteleostomi</taxon>
        <taxon>Mammalia</taxon>
        <taxon>Eutheria</taxon>
        <taxon>Euarchontoglires</taxon>
        <taxon>Glires</taxon>
        <taxon>Rodentia</taxon>
        <taxon>Myomorpha</taxon>
        <taxon>Muroidea</taxon>
        <taxon>Muridae</taxon>
        <taxon>Murinae</taxon>
        <taxon>Rattus</taxon>
    </lineage>
</organism>
<evidence type="ECO:0000313" key="2">
    <source>
        <dbReference type="Proteomes" id="UP000234681"/>
    </source>
</evidence>
<reference evidence="1 2" key="1">
    <citation type="submission" date="2005-09" db="EMBL/GenBank/DDBJ databases">
        <authorList>
            <person name="Mural R.J."/>
            <person name="Li P.W."/>
            <person name="Adams M.D."/>
            <person name="Amanatides P.G."/>
            <person name="Baden-Tillson H."/>
            <person name="Barnstead M."/>
            <person name="Chin S.H."/>
            <person name="Dew I."/>
            <person name="Evans C.A."/>
            <person name="Ferriera S."/>
            <person name="Flanigan M."/>
            <person name="Fosler C."/>
            <person name="Glodek A."/>
            <person name="Gu Z."/>
            <person name="Holt R.A."/>
            <person name="Jennings D."/>
            <person name="Kraft C.L."/>
            <person name="Lu F."/>
            <person name="Nguyen T."/>
            <person name="Nusskern D.R."/>
            <person name="Pfannkoch C.M."/>
            <person name="Sitter C."/>
            <person name="Sutton G.G."/>
            <person name="Venter J.C."/>
            <person name="Wang Z."/>
            <person name="Woodage T."/>
            <person name="Zheng X.H."/>
            <person name="Zhong F."/>
        </authorList>
    </citation>
    <scope>NUCLEOTIDE SEQUENCE [LARGE SCALE GENOMIC DNA]</scope>
    <source>
        <strain>BN</strain>
        <strain evidence="2">Sprague-Dawley</strain>
    </source>
</reference>
<dbReference type="AlphaFoldDB" id="A6KPH9"/>
<name>A6KPH9_RAT</name>
<dbReference type="Proteomes" id="UP000234681">
    <property type="component" value="Chromosome 14"/>
</dbReference>
<protein>
    <submittedName>
        <fullName evidence="1">RCG63073</fullName>
    </submittedName>
</protein>
<sequence>MGNTTRSPAWASIAPRSQP</sequence>
<proteinExistence type="predicted"/>
<gene>
    <name evidence="1" type="ORF">rCG_63073</name>
</gene>